<dbReference type="Gene3D" id="3.90.550.10">
    <property type="entry name" value="Spore Coat Polysaccharide Biosynthesis Protein SpsA, Chain A"/>
    <property type="match status" value="1"/>
</dbReference>
<protein>
    <submittedName>
        <fullName evidence="2">Glycosyltransferase</fullName>
    </submittedName>
</protein>
<proteinExistence type="predicted"/>
<dbReference type="SUPFAM" id="SSF48452">
    <property type="entry name" value="TPR-like"/>
    <property type="match status" value="1"/>
</dbReference>
<gene>
    <name evidence="2" type="ORF">IFE19_14650</name>
</gene>
<dbReference type="Pfam" id="PF13176">
    <property type="entry name" value="TPR_7"/>
    <property type="match status" value="1"/>
</dbReference>
<dbReference type="PROSITE" id="PS50005">
    <property type="entry name" value="TPR"/>
    <property type="match status" value="1"/>
</dbReference>
<dbReference type="InterPro" id="IPR011990">
    <property type="entry name" value="TPR-like_helical_dom_sf"/>
</dbReference>
<keyword evidence="1" id="KW-0802">TPR repeat</keyword>
<dbReference type="EMBL" id="CP062006">
    <property type="protein sequence ID" value="QTC87316.1"/>
    <property type="molecule type" value="Genomic_DNA"/>
</dbReference>
<sequence length="744" mass="80850">MIDRFKRALAEFRKPSPASQAALARSRQIRARETLAAGNAARDEEDWAAAAGFYAAHVAQKPEAAAIHIQLGNMLARSGDPVGAERSYRQALTLAPDADAWLQLGRTLAAVGRRAEAIEALVEAGRLAPGDPDVRTELAAVGAPELAVENDRPRSAHVRDLARVGGRLEQTLDALHDWLSVSTYPREAYDVFRRNFPITPPPHRVVAEITVVVEALYASPARIRTTLLALQDQSLTSWRAIVLAPSRVLEHPVASLALCDDRVSFVTPDMATLPAGPVLSLTAGTILHPEALSWFAFAQERTGAEAVYCDHDRVVEHWRHGPRYMDPVLHPMPDREDLRTTPAPPEALFLASATAAEELMAALRRHDQEAAAGAAARRDLLLAKVDRVPVAHLPRLLASVSELPDGAGQGRRSEDEDVPGMAASAVVSMEAEPAAPDWSIAVIVPTRDEAAMLETCVRSLFERAARPERLTVVIADNRSQEPETARVLAELSGELNVVVVPVGEPFNWSRINNLLAATRLEDLLIFANNDTVMLTPNWDEIVRRRAAADGAGLIGARLLYPDGTVQHAGMTLGTGEGTPDHEGVGADGNDHGPVGRWARSRSAAGVTGAFMAVRREVFEQAGGFDAGALAIGYNDVDFCLRVRRMGLRVIYAGDVELIHLESKTRGRNETRARIAWDRGELRSLYETWGEGLTFDPGHNPHWAPAGGAAFDGFQEPTSRRILRHLELSARLHPWAPPKGEAWSD</sequence>
<feature type="repeat" description="TPR" evidence="1">
    <location>
        <begin position="98"/>
        <end position="131"/>
    </location>
</feature>
<evidence type="ECO:0000313" key="2">
    <source>
        <dbReference type="EMBL" id="QTC87316.1"/>
    </source>
</evidence>
<accession>A0ABX7SLJ8</accession>
<reference evidence="2 3" key="1">
    <citation type="submission" date="2020-09" db="EMBL/GenBank/DDBJ databases">
        <title>Brevundimonas sp. LVF1 isolated from an oligotrophic pond in Goettingen, Germany.</title>
        <authorList>
            <person name="Friedrich I."/>
            <person name="Klassen A."/>
            <person name="Neubauer H."/>
            <person name="Schneider D."/>
            <person name="Hertel R."/>
            <person name="Daniel R."/>
        </authorList>
    </citation>
    <scope>NUCLEOTIDE SEQUENCE [LARGE SCALE GENOMIC DNA]</scope>
    <source>
        <strain evidence="2 3">LVF1</strain>
    </source>
</reference>
<dbReference type="SMART" id="SM00028">
    <property type="entry name" value="TPR"/>
    <property type="match status" value="2"/>
</dbReference>
<dbReference type="PANTHER" id="PTHR43179">
    <property type="entry name" value="RHAMNOSYLTRANSFERASE WBBL"/>
    <property type="match status" value="1"/>
</dbReference>
<dbReference type="InterPro" id="IPR019734">
    <property type="entry name" value="TPR_rpt"/>
</dbReference>
<dbReference type="PANTHER" id="PTHR43179:SF7">
    <property type="entry name" value="RHAMNOSYLTRANSFERASE WBBL"/>
    <property type="match status" value="1"/>
</dbReference>
<dbReference type="Pfam" id="PF13428">
    <property type="entry name" value="TPR_14"/>
    <property type="match status" value="1"/>
</dbReference>
<dbReference type="Gene3D" id="1.25.40.10">
    <property type="entry name" value="Tetratricopeptide repeat domain"/>
    <property type="match status" value="1"/>
</dbReference>
<evidence type="ECO:0000256" key="1">
    <source>
        <dbReference type="PROSITE-ProRule" id="PRU00339"/>
    </source>
</evidence>
<dbReference type="SUPFAM" id="SSF53448">
    <property type="entry name" value="Nucleotide-diphospho-sugar transferases"/>
    <property type="match status" value="1"/>
</dbReference>
<evidence type="ECO:0000313" key="3">
    <source>
        <dbReference type="Proteomes" id="UP000663942"/>
    </source>
</evidence>
<keyword evidence="3" id="KW-1185">Reference proteome</keyword>
<dbReference type="InterPro" id="IPR029044">
    <property type="entry name" value="Nucleotide-diphossugar_trans"/>
</dbReference>
<name>A0ABX7SLJ8_9CAUL</name>
<dbReference type="Proteomes" id="UP000663942">
    <property type="component" value="Chromosome"/>
</dbReference>
<dbReference type="Pfam" id="PF13641">
    <property type="entry name" value="Glyco_tranf_2_3"/>
    <property type="match status" value="1"/>
</dbReference>
<organism evidence="2 3">
    <name type="scientific">Brevundimonas pondensis</name>
    <dbReference type="NCBI Taxonomy" id="2774189"/>
    <lineage>
        <taxon>Bacteria</taxon>
        <taxon>Pseudomonadati</taxon>
        <taxon>Pseudomonadota</taxon>
        <taxon>Alphaproteobacteria</taxon>
        <taxon>Caulobacterales</taxon>
        <taxon>Caulobacteraceae</taxon>
        <taxon>Brevundimonas</taxon>
    </lineage>
</organism>
<dbReference type="RefSeq" id="WP_207823503.1">
    <property type="nucleotide sequence ID" value="NZ_CP062006.1"/>
</dbReference>